<name>A0ACB9AKZ2_CICIN</name>
<protein>
    <submittedName>
        <fullName evidence="1">Uncharacterized protein</fullName>
    </submittedName>
</protein>
<accession>A0ACB9AKZ2</accession>
<gene>
    <name evidence="1" type="ORF">L2E82_40158</name>
</gene>
<evidence type="ECO:0000313" key="1">
    <source>
        <dbReference type="EMBL" id="KAI3710378.1"/>
    </source>
</evidence>
<proteinExistence type="predicted"/>
<dbReference type="Proteomes" id="UP001055811">
    <property type="component" value="Linkage Group LG07"/>
</dbReference>
<dbReference type="EMBL" id="CM042015">
    <property type="protein sequence ID" value="KAI3710378.1"/>
    <property type="molecule type" value="Genomic_DNA"/>
</dbReference>
<organism evidence="1 2">
    <name type="scientific">Cichorium intybus</name>
    <name type="common">Chicory</name>
    <dbReference type="NCBI Taxonomy" id="13427"/>
    <lineage>
        <taxon>Eukaryota</taxon>
        <taxon>Viridiplantae</taxon>
        <taxon>Streptophyta</taxon>
        <taxon>Embryophyta</taxon>
        <taxon>Tracheophyta</taxon>
        <taxon>Spermatophyta</taxon>
        <taxon>Magnoliopsida</taxon>
        <taxon>eudicotyledons</taxon>
        <taxon>Gunneridae</taxon>
        <taxon>Pentapetalae</taxon>
        <taxon>asterids</taxon>
        <taxon>campanulids</taxon>
        <taxon>Asterales</taxon>
        <taxon>Asteraceae</taxon>
        <taxon>Cichorioideae</taxon>
        <taxon>Cichorieae</taxon>
        <taxon>Cichoriinae</taxon>
        <taxon>Cichorium</taxon>
    </lineage>
</organism>
<reference evidence="2" key="1">
    <citation type="journal article" date="2022" name="Mol. Ecol. Resour.">
        <title>The genomes of chicory, endive, great burdock and yacon provide insights into Asteraceae palaeo-polyploidization history and plant inulin production.</title>
        <authorList>
            <person name="Fan W."/>
            <person name="Wang S."/>
            <person name="Wang H."/>
            <person name="Wang A."/>
            <person name="Jiang F."/>
            <person name="Liu H."/>
            <person name="Zhao H."/>
            <person name="Xu D."/>
            <person name="Zhang Y."/>
        </authorList>
    </citation>
    <scope>NUCLEOTIDE SEQUENCE [LARGE SCALE GENOMIC DNA]</scope>
    <source>
        <strain evidence="2">cv. Punajuju</strain>
    </source>
</reference>
<sequence length="143" mass="16345">MVTRSRSGIFKPKHFVDFATLDKTSLFHALMAFHVPKGFKSTVKHPHWLMVMEEEMSALRFNDTWELVPRPVNSNVVGSKWIFRTKFHSDGSVERYKASLVAQGFNQVPGLEYSHTFSPVVKASTVRIVLSIAVIKRENNIIK</sequence>
<reference evidence="1 2" key="2">
    <citation type="journal article" date="2022" name="Mol. Ecol. Resour.">
        <title>The genomes of chicory, endive, great burdock and yacon provide insights into Asteraceae paleo-polyploidization history and plant inulin production.</title>
        <authorList>
            <person name="Fan W."/>
            <person name="Wang S."/>
            <person name="Wang H."/>
            <person name="Wang A."/>
            <person name="Jiang F."/>
            <person name="Liu H."/>
            <person name="Zhao H."/>
            <person name="Xu D."/>
            <person name="Zhang Y."/>
        </authorList>
    </citation>
    <scope>NUCLEOTIDE SEQUENCE [LARGE SCALE GENOMIC DNA]</scope>
    <source>
        <strain evidence="2">cv. Punajuju</strain>
        <tissue evidence="1">Leaves</tissue>
    </source>
</reference>
<evidence type="ECO:0000313" key="2">
    <source>
        <dbReference type="Proteomes" id="UP001055811"/>
    </source>
</evidence>
<comment type="caution">
    <text evidence="1">The sequence shown here is derived from an EMBL/GenBank/DDBJ whole genome shotgun (WGS) entry which is preliminary data.</text>
</comment>
<keyword evidence="2" id="KW-1185">Reference proteome</keyword>